<dbReference type="Pfam" id="PF01554">
    <property type="entry name" value="MatE"/>
    <property type="match status" value="2"/>
</dbReference>
<evidence type="ECO:0008006" key="10">
    <source>
        <dbReference type="Google" id="ProtNLM"/>
    </source>
</evidence>
<keyword evidence="9" id="KW-1185">Reference proteome</keyword>
<dbReference type="RefSeq" id="WP_051149961.1">
    <property type="nucleotide sequence ID" value="NZ_CP117523.1"/>
</dbReference>
<dbReference type="Proteomes" id="UP001348492">
    <property type="component" value="Chromosome"/>
</dbReference>
<evidence type="ECO:0000256" key="3">
    <source>
        <dbReference type="ARBA" id="ARBA00022475"/>
    </source>
</evidence>
<evidence type="ECO:0000256" key="6">
    <source>
        <dbReference type="ARBA" id="ARBA00023136"/>
    </source>
</evidence>
<protein>
    <recommendedName>
        <fullName evidence="10">MATE efflux family protein</fullName>
    </recommendedName>
</protein>
<name>A0ABZ2ER04_9FIRM</name>
<organism evidence="8 9">
    <name type="scientific">Terrisporobacter glycolicus ATCC 14880 = DSM 1288</name>
    <dbReference type="NCBI Taxonomy" id="1121315"/>
    <lineage>
        <taxon>Bacteria</taxon>
        <taxon>Bacillati</taxon>
        <taxon>Bacillota</taxon>
        <taxon>Clostridia</taxon>
        <taxon>Peptostreptococcales</taxon>
        <taxon>Peptostreptococcaceae</taxon>
        <taxon>Terrisporobacter</taxon>
    </lineage>
</organism>
<proteinExistence type="predicted"/>
<keyword evidence="3" id="KW-1003">Cell membrane</keyword>
<feature type="transmembrane region" description="Helical" evidence="7">
    <location>
        <begin position="417"/>
        <end position="438"/>
    </location>
</feature>
<dbReference type="InterPro" id="IPR002528">
    <property type="entry name" value="MATE_fam"/>
</dbReference>
<dbReference type="PANTHER" id="PTHR43823:SF3">
    <property type="entry name" value="MULTIDRUG EXPORT PROTEIN MEPA"/>
    <property type="match status" value="1"/>
</dbReference>
<keyword evidence="2" id="KW-0813">Transport</keyword>
<feature type="transmembrane region" description="Helical" evidence="7">
    <location>
        <begin position="93"/>
        <end position="117"/>
    </location>
</feature>
<comment type="subcellular location">
    <subcellularLocation>
        <location evidence="1">Cell membrane</location>
        <topology evidence="1">Multi-pass membrane protein</topology>
    </subcellularLocation>
</comment>
<feature type="transmembrane region" description="Helical" evidence="7">
    <location>
        <begin position="191"/>
        <end position="216"/>
    </location>
</feature>
<evidence type="ECO:0000256" key="1">
    <source>
        <dbReference type="ARBA" id="ARBA00004651"/>
    </source>
</evidence>
<dbReference type="PANTHER" id="PTHR43823">
    <property type="entry name" value="SPORULATION PROTEIN YKVU"/>
    <property type="match status" value="1"/>
</dbReference>
<dbReference type="PIRSF" id="PIRSF006603">
    <property type="entry name" value="DinF"/>
    <property type="match status" value="1"/>
</dbReference>
<feature type="transmembrane region" description="Helical" evidence="7">
    <location>
        <begin position="271"/>
        <end position="291"/>
    </location>
</feature>
<reference evidence="8 9" key="1">
    <citation type="journal article" date="2023" name="PLoS ONE">
        <title>Genome-based metabolic and phylogenomic analysis of three Terrisporobacter species.</title>
        <authorList>
            <person name="Boer T."/>
            <person name="Bengelsdorf F.R."/>
            <person name="Bomeke M."/>
            <person name="Daniel R."/>
            <person name="Poehlein A."/>
        </authorList>
    </citation>
    <scope>NUCLEOTIDE SEQUENCE [LARGE SCALE GENOMIC DNA]</scope>
    <source>
        <strain evidence="8 9">DSM 1288</strain>
    </source>
</reference>
<feature type="transmembrane region" description="Helical" evidence="7">
    <location>
        <begin position="244"/>
        <end position="265"/>
    </location>
</feature>
<feature type="transmembrane region" description="Helical" evidence="7">
    <location>
        <begin position="129"/>
        <end position="153"/>
    </location>
</feature>
<feature type="transmembrane region" description="Helical" evidence="7">
    <location>
        <begin position="165"/>
        <end position="185"/>
    </location>
</feature>
<dbReference type="InterPro" id="IPR051327">
    <property type="entry name" value="MATE_MepA_subfamily"/>
</dbReference>
<feature type="transmembrane region" description="Helical" evidence="7">
    <location>
        <begin position="312"/>
        <end position="334"/>
    </location>
</feature>
<evidence type="ECO:0000256" key="4">
    <source>
        <dbReference type="ARBA" id="ARBA00022692"/>
    </source>
</evidence>
<dbReference type="InterPro" id="IPR048279">
    <property type="entry name" value="MdtK-like"/>
</dbReference>
<evidence type="ECO:0000313" key="9">
    <source>
        <dbReference type="Proteomes" id="UP001348492"/>
    </source>
</evidence>
<keyword evidence="6 7" id="KW-0472">Membrane</keyword>
<accession>A0ABZ2ER04</accession>
<feature type="transmembrane region" description="Helical" evidence="7">
    <location>
        <begin position="15"/>
        <end position="36"/>
    </location>
</feature>
<keyword evidence="5 7" id="KW-1133">Transmembrane helix</keyword>
<gene>
    <name evidence="8" type="ORF">TEGL_05000</name>
</gene>
<keyword evidence="4 7" id="KW-0812">Transmembrane</keyword>
<sequence length="452" mass="50059">MECNNYFEKSEPINIFFKCAIPAMFSMMFMSLYTMIDGFFVGKFLGEDSLVAINLFMPIIMISFALADMIAVGSSVQMAIKLGEKNEEDASKIFSLSAMVILIFSIIVGGMLLFFIKPILQLMGAEPKIISLAADCSRVYGFFSPLIVIFFAIDNYLRICGRANYSMVANIIVAILNIILDYIFIVKLKLGISSVALATSISLATGTIICITPFILNKLQLHFVKPIFSFKIMKDIVINGSSEFFSNISSSVFMIIINAILLNLYGSTSVAVFSIIMYIEGVVSPMIYGIADAMQPSISYNYGAKNMERVKRLEGTTLLGGFLFSIMILIFIQFNSENLISIFVEKGNSYLLEMGIVAIKIYSLSYIARWAPTICGSFFTALNKPVISLVITFANSIIFPLVSVTVLVPVIQLKGIWLSPFMSGVMGFLLCIALLFSIKRKGEFNSITLKKY</sequence>
<evidence type="ECO:0000256" key="2">
    <source>
        <dbReference type="ARBA" id="ARBA00022448"/>
    </source>
</evidence>
<feature type="transmembrane region" description="Helical" evidence="7">
    <location>
        <begin position="51"/>
        <end position="72"/>
    </location>
</feature>
<evidence type="ECO:0000256" key="5">
    <source>
        <dbReference type="ARBA" id="ARBA00022989"/>
    </source>
</evidence>
<evidence type="ECO:0000256" key="7">
    <source>
        <dbReference type="SAM" id="Phobius"/>
    </source>
</evidence>
<feature type="transmembrane region" description="Helical" evidence="7">
    <location>
        <begin position="386"/>
        <end position="411"/>
    </location>
</feature>
<feature type="transmembrane region" description="Helical" evidence="7">
    <location>
        <begin position="354"/>
        <end position="379"/>
    </location>
</feature>
<evidence type="ECO:0000313" key="8">
    <source>
        <dbReference type="EMBL" id="WWD82125.1"/>
    </source>
</evidence>
<dbReference type="EMBL" id="CP117523">
    <property type="protein sequence ID" value="WWD82125.1"/>
    <property type="molecule type" value="Genomic_DNA"/>
</dbReference>